<keyword evidence="2" id="KW-1185">Reference proteome</keyword>
<dbReference type="Proteomes" id="UP000054324">
    <property type="component" value="Unassembled WGS sequence"/>
</dbReference>
<dbReference type="GeneID" id="20318877"/>
<dbReference type="RefSeq" id="XP_009167763.1">
    <property type="nucleotide sequence ID" value="XM_009169499.1"/>
</dbReference>
<name>A0A074ZRL0_OPIVI</name>
<proteinExistence type="predicted"/>
<sequence>MWTFRKMGEKYYVKATNFPIETSAWDQQFYGEGLPMAVLQRGSDPEVTRIEASLKKDIDCIKYR</sequence>
<dbReference type="CTD" id="20318877"/>
<protein>
    <submittedName>
        <fullName evidence="1">Uncharacterized protein</fullName>
    </submittedName>
</protein>
<reference evidence="1 2" key="1">
    <citation type="submission" date="2013-11" db="EMBL/GenBank/DDBJ databases">
        <title>Opisthorchis viverrini - life in the bile duct.</title>
        <authorList>
            <person name="Young N.D."/>
            <person name="Nagarajan N."/>
            <person name="Lin S.J."/>
            <person name="Korhonen P.K."/>
            <person name="Jex A.R."/>
            <person name="Hall R.S."/>
            <person name="Safavi-Hemami H."/>
            <person name="Kaewkong W."/>
            <person name="Bertrand D."/>
            <person name="Gao S."/>
            <person name="Seet Q."/>
            <person name="Wongkham S."/>
            <person name="Teh B.T."/>
            <person name="Wongkham C."/>
            <person name="Intapan P.M."/>
            <person name="Maleewong W."/>
            <person name="Yang X."/>
            <person name="Hu M."/>
            <person name="Wang Z."/>
            <person name="Hofmann A."/>
            <person name="Sternberg P.W."/>
            <person name="Tan P."/>
            <person name="Wang J."/>
            <person name="Gasser R.B."/>
        </authorList>
    </citation>
    <scope>NUCLEOTIDE SEQUENCE [LARGE SCALE GENOMIC DNA]</scope>
</reference>
<organism evidence="1 2">
    <name type="scientific">Opisthorchis viverrini</name>
    <name type="common">Southeast Asian liver fluke</name>
    <dbReference type="NCBI Taxonomy" id="6198"/>
    <lineage>
        <taxon>Eukaryota</taxon>
        <taxon>Metazoa</taxon>
        <taxon>Spiralia</taxon>
        <taxon>Lophotrochozoa</taxon>
        <taxon>Platyhelminthes</taxon>
        <taxon>Trematoda</taxon>
        <taxon>Digenea</taxon>
        <taxon>Opisthorchiida</taxon>
        <taxon>Opisthorchiata</taxon>
        <taxon>Opisthorchiidae</taxon>
        <taxon>Opisthorchis</taxon>
    </lineage>
</organism>
<evidence type="ECO:0000313" key="1">
    <source>
        <dbReference type="EMBL" id="KER28467.1"/>
    </source>
</evidence>
<accession>A0A074ZRL0</accession>
<gene>
    <name evidence="1" type="ORF">T265_04695</name>
</gene>
<dbReference type="EMBL" id="KL596698">
    <property type="protein sequence ID" value="KER28467.1"/>
    <property type="molecule type" value="Genomic_DNA"/>
</dbReference>
<dbReference type="KEGG" id="ovi:T265_04695"/>
<dbReference type="AlphaFoldDB" id="A0A074ZRL0"/>
<evidence type="ECO:0000313" key="2">
    <source>
        <dbReference type="Proteomes" id="UP000054324"/>
    </source>
</evidence>